<keyword evidence="9" id="KW-1185">Reference proteome</keyword>
<comment type="similarity">
    <text evidence="2">Belongs to the EAF7 family.</text>
</comment>
<dbReference type="GO" id="GO:0006357">
    <property type="term" value="P:regulation of transcription by RNA polymerase II"/>
    <property type="evidence" value="ECO:0007669"/>
    <property type="project" value="TreeGrafter"/>
</dbReference>
<dbReference type="GO" id="GO:0035267">
    <property type="term" value="C:NuA4 histone acetyltransferase complex"/>
    <property type="evidence" value="ECO:0007669"/>
    <property type="project" value="TreeGrafter"/>
</dbReference>
<protein>
    <submittedName>
        <fullName evidence="8">Uncharacterized protein</fullName>
    </submittedName>
</protein>
<evidence type="ECO:0000256" key="4">
    <source>
        <dbReference type="ARBA" id="ARBA00023015"/>
    </source>
</evidence>
<reference evidence="8 9" key="1">
    <citation type="submission" date="2016-09" db="EMBL/GenBank/DDBJ databases">
        <title>The draft genome of Dichanthelium oligosanthes: A C3 panicoid grass species.</title>
        <authorList>
            <person name="Studer A.J."/>
            <person name="Schnable J.C."/>
            <person name="Brutnell T.P."/>
        </authorList>
    </citation>
    <scope>NUCLEOTIDE SEQUENCE [LARGE SCALE GENOMIC DNA]</scope>
    <source>
        <strain evidence="9">cv. Kellogg 1175</strain>
        <tissue evidence="8">Leaf</tissue>
    </source>
</reference>
<dbReference type="InterPro" id="IPR012423">
    <property type="entry name" value="Eaf7/MRGBP"/>
</dbReference>
<dbReference type="GO" id="GO:0006325">
    <property type="term" value="P:chromatin organization"/>
    <property type="evidence" value="ECO:0007669"/>
    <property type="project" value="UniProtKB-KW"/>
</dbReference>
<dbReference type="AlphaFoldDB" id="A0A1E5VBI1"/>
<comment type="caution">
    <text evidence="8">The sequence shown here is derived from an EMBL/GenBank/DDBJ whole genome shotgun (WGS) entry which is preliminary data.</text>
</comment>
<keyword evidence="3" id="KW-0156">Chromatin regulator</keyword>
<gene>
    <name evidence="8" type="ORF">BAE44_0016597</name>
</gene>
<sequence>MVGAIAGGVGAEAASGSRVLPSVQTERFHRTLIAVSILVFKFLACLPLELIIVSFGNTHANTTSLIRSIHRHFVLYGLMEYLRKSLDRQFTADEVLQLLDRFFNLEMLVLWASYGRDIRMLVLSDSHFPVVVVA</sequence>
<keyword evidence="7" id="KW-0472">Membrane</keyword>
<keyword evidence="4" id="KW-0805">Transcription regulation</keyword>
<evidence type="ECO:0000256" key="3">
    <source>
        <dbReference type="ARBA" id="ARBA00022853"/>
    </source>
</evidence>
<dbReference type="Proteomes" id="UP000095767">
    <property type="component" value="Unassembled WGS sequence"/>
</dbReference>
<keyword evidence="7" id="KW-1133">Transmembrane helix</keyword>
<dbReference type="PANTHER" id="PTHR13581">
    <property type="entry name" value="MRG-BINDING PROTEIN"/>
    <property type="match status" value="1"/>
</dbReference>
<dbReference type="STRING" id="888268.A0A1E5VBI1"/>
<evidence type="ECO:0000256" key="2">
    <source>
        <dbReference type="ARBA" id="ARBA00007117"/>
    </source>
</evidence>
<evidence type="ECO:0000256" key="7">
    <source>
        <dbReference type="SAM" id="Phobius"/>
    </source>
</evidence>
<proteinExistence type="inferred from homology"/>
<comment type="subcellular location">
    <subcellularLocation>
        <location evidence="1">Nucleus</location>
    </subcellularLocation>
</comment>
<evidence type="ECO:0000256" key="1">
    <source>
        <dbReference type="ARBA" id="ARBA00004123"/>
    </source>
</evidence>
<dbReference type="OrthoDB" id="1911236at2759"/>
<keyword evidence="7" id="KW-0812">Transmembrane</keyword>
<feature type="transmembrane region" description="Helical" evidence="7">
    <location>
        <begin position="32"/>
        <end position="55"/>
    </location>
</feature>
<name>A0A1E5VBI1_9POAL</name>
<keyword evidence="6" id="KW-0539">Nucleus</keyword>
<dbReference type="PANTHER" id="PTHR13581:SF5">
    <property type="entry name" value="MRG_MORF4L-BINDING PROTEIN"/>
    <property type="match status" value="1"/>
</dbReference>
<keyword evidence="5" id="KW-0804">Transcription</keyword>
<evidence type="ECO:0000313" key="9">
    <source>
        <dbReference type="Proteomes" id="UP000095767"/>
    </source>
</evidence>
<evidence type="ECO:0000256" key="6">
    <source>
        <dbReference type="ARBA" id="ARBA00023242"/>
    </source>
</evidence>
<dbReference type="EMBL" id="LWDX02045495">
    <property type="protein sequence ID" value="OEL22385.1"/>
    <property type="molecule type" value="Genomic_DNA"/>
</dbReference>
<dbReference type="GO" id="GO:0005634">
    <property type="term" value="C:nucleus"/>
    <property type="evidence" value="ECO:0007669"/>
    <property type="project" value="UniProtKB-SubCell"/>
</dbReference>
<accession>A0A1E5VBI1</accession>
<organism evidence="8 9">
    <name type="scientific">Dichanthelium oligosanthes</name>
    <dbReference type="NCBI Taxonomy" id="888268"/>
    <lineage>
        <taxon>Eukaryota</taxon>
        <taxon>Viridiplantae</taxon>
        <taxon>Streptophyta</taxon>
        <taxon>Embryophyta</taxon>
        <taxon>Tracheophyta</taxon>
        <taxon>Spermatophyta</taxon>
        <taxon>Magnoliopsida</taxon>
        <taxon>Liliopsida</taxon>
        <taxon>Poales</taxon>
        <taxon>Poaceae</taxon>
        <taxon>PACMAD clade</taxon>
        <taxon>Panicoideae</taxon>
        <taxon>Panicodae</taxon>
        <taxon>Paniceae</taxon>
        <taxon>Dichantheliinae</taxon>
        <taxon>Dichanthelium</taxon>
    </lineage>
</organism>
<evidence type="ECO:0000256" key="5">
    <source>
        <dbReference type="ARBA" id="ARBA00023163"/>
    </source>
</evidence>
<evidence type="ECO:0000313" key="8">
    <source>
        <dbReference type="EMBL" id="OEL22385.1"/>
    </source>
</evidence>